<feature type="signal peptide" evidence="2">
    <location>
        <begin position="1"/>
        <end position="15"/>
    </location>
</feature>
<feature type="region of interest" description="Disordered" evidence="1">
    <location>
        <begin position="442"/>
        <end position="469"/>
    </location>
</feature>
<evidence type="ECO:0000313" key="3">
    <source>
        <dbReference type="EMBL" id="CAD6445260.1"/>
    </source>
</evidence>
<dbReference type="AlphaFoldDB" id="A0A8H2ZSW2"/>
<protein>
    <submittedName>
        <fullName evidence="3">F278ce81-25c4-4b75-8d26-52b20f117ce2</fullName>
    </submittedName>
</protein>
<feature type="chain" id="PRO_5034423964" evidence="2">
    <location>
        <begin position="16"/>
        <end position="469"/>
    </location>
</feature>
<evidence type="ECO:0000256" key="1">
    <source>
        <dbReference type="SAM" id="MobiDB-lite"/>
    </source>
</evidence>
<dbReference type="OrthoDB" id="3562195at2759"/>
<dbReference type="EMBL" id="CAJHIA010000014">
    <property type="protein sequence ID" value="CAD6445260.1"/>
    <property type="molecule type" value="Genomic_DNA"/>
</dbReference>
<evidence type="ECO:0000313" key="4">
    <source>
        <dbReference type="Proteomes" id="UP000624404"/>
    </source>
</evidence>
<keyword evidence="4" id="KW-1185">Reference proteome</keyword>
<name>A0A8H2ZSW2_9HELO</name>
<comment type="caution">
    <text evidence="3">The sequence shown here is derived from an EMBL/GenBank/DDBJ whole genome shotgun (WGS) entry which is preliminary data.</text>
</comment>
<organism evidence="3 4">
    <name type="scientific">Sclerotinia trifoliorum</name>
    <dbReference type="NCBI Taxonomy" id="28548"/>
    <lineage>
        <taxon>Eukaryota</taxon>
        <taxon>Fungi</taxon>
        <taxon>Dikarya</taxon>
        <taxon>Ascomycota</taxon>
        <taxon>Pezizomycotina</taxon>
        <taxon>Leotiomycetes</taxon>
        <taxon>Helotiales</taxon>
        <taxon>Sclerotiniaceae</taxon>
        <taxon>Sclerotinia</taxon>
    </lineage>
</organism>
<gene>
    <name evidence="3" type="ORF">SCLTRI_LOCUS5051</name>
</gene>
<sequence length="469" mass="49041">MKFLITLLLLGSSDAHWWQGSDACGIVTITTVVRNEITYTEASTNIVFVTARAVKPREAVIVTVTGDAITLTTTLNAITSTATETIPPYATSACPDHSAYVEACRSHLNVVVNTITVTAPTSYVTEYATVNLPGVSLGGPSRDQITALNPNRVETITVTSTVIGEPNSGSSSKSSVVVELTSANVTFSSLSSSSLASEILLVQSSQTLPSLSSTLSFNSSSTTLSSTSTSLNVLSATFSNSLASSTESSPFSSLISKSETLTISPSNSSISSFNAFYTTILSTETRSLVTSSNSASGTMLTLLTPTSSHLPYTSSTITSQPPSNFSSTSTSIPTSSSSSRPRSPVSPLVATCNATAACRQNQHCSSDNTCLCQPSLSGTGYCMADTPCSALSSCTIDSDCGSGSACMRTCCSENKCLSLLGLCKNPNTATVIFKRDEEGNNRHRMPGDVGEEGEEWTNRGPWAKRLGRM</sequence>
<reference evidence="3" key="1">
    <citation type="submission" date="2020-10" db="EMBL/GenBank/DDBJ databases">
        <authorList>
            <person name="Kusch S."/>
        </authorList>
    </citation>
    <scope>NUCLEOTIDE SEQUENCE</scope>
    <source>
        <strain evidence="3">SwB9</strain>
    </source>
</reference>
<evidence type="ECO:0000256" key="2">
    <source>
        <dbReference type="SAM" id="SignalP"/>
    </source>
</evidence>
<feature type="region of interest" description="Disordered" evidence="1">
    <location>
        <begin position="313"/>
        <end position="345"/>
    </location>
</feature>
<proteinExistence type="predicted"/>
<dbReference type="Proteomes" id="UP000624404">
    <property type="component" value="Unassembled WGS sequence"/>
</dbReference>
<accession>A0A8H2ZSW2</accession>
<keyword evidence="2" id="KW-0732">Signal</keyword>